<feature type="region of interest" description="Disordered" evidence="2">
    <location>
        <begin position="90"/>
        <end position="128"/>
    </location>
</feature>
<organism evidence="4 5">
    <name type="scientific">Pleurodeles waltl</name>
    <name type="common">Iberian ribbed newt</name>
    <dbReference type="NCBI Taxonomy" id="8319"/>
    <lineage>
        <taxon>Eukaryota</taxon>
        <taxon>Metazoa</taxon>
        <taxon>Chordata</taxon>
        <taxon>Craniata</taxon>
        <taxon>Vertebrata</taxon>
        <taxon>Euteleostomi</taxon>
        <taxon>Amphibia</taxon>
        <taxon>Batrachia</taxon>
        <taxon>Caudata</taxon>
        <taxon>Salamandroidea</taxon>
        <taxon>Salamandridae</taxon>
        <taxon>Pleurodelinae</taxon>
        <taxon>Pleurodeles</taxon>
    </lineage>
</organism>
<comment type="caution">
    <text evidence="4">The sequence shown here is derived from an EMBL/GenBank/DDBJ whole genome shotgun (WGS) entry which is preliminary data.</text>
</comment>
<dbReference type="InterPro" id="IPR052100">
    <property type="entry name" value="SV-ATPase_mito-regulator"/>
</dbReference>
<dbReference type="InterPro" id="IPR011032">
    <property type="entry name" value="GroES-like_sf"/>
</dbReference>
<evidence type="ECO:0000259" key="3">
    <source>
        <dbReference type="Pfam" id="PF08240"/>
    </source>
</evidence>
<feature type="compositionally biased region" description="Basic and acidic residues" evidence="2">
    <location>
        <begin position="115"/>
        <end position="128"/>
    </location>
</feature>
<keyword evidence="5" id="KW-1185">Reference proteome</keyword>
<sequence length="128" mass="14290">MFCCLVLSGHNGFDKVKLPTLQGAGEVLVWVRACSLNFSDLMGCQGLYDRKPSPSLTTLGMNCSSTVEQLGEGVTDRKIMHVRFSDRINNYRHPRKQRRQPATKPLTQIPLKMSARADAKKEVGSNRP</sequence>
<feature type="compositionally biased region" description="Basic residues" evidence="2">
    <location>
        <begin position="90"/>
        <end position="101"/>
    </location>
</feature>
<dbReference type="GO" id="GO:0010637">
    <property type="term" value="P:negative regulation of mitochondrial fusion"/>
    <property type="evidence" value="ECO:0007669"/>
    <property type="project" value="TreeGrafter"/>
</dbReference>
<dbReference type="GO" id="GO:0005741">
    <property type="term" value="C:mitochondrial outer membrane"/>
    <property type="evidence" value="ECO:0007669"/>
    <property type="project" value="TreeGrafter"/>
</dbReference>
<gene>
    <name evidence="4" type="ORF">NDU88_006455</name>
</gene>
<evidence type="ECO:0000256" key="2">
    <source>
        <dbReference type="SAM" id="MobiDB-lite"/>
    </source>
</evidence>
<proteinExistence type="predicted"/>
<protein>
    <recommendedName>
        <fullName evidence="3">Alcohol dehydrogenase-like N-terminal domain-containing protein</fullName>
    </recommendedName>
</protein>
<keyword evidence="1" id="KW-0560">Oxidoreductase</keyword>
<dbReference type="PANTHER" id="PTHR44054">
    <property type="entry name" value="SYNAPTIC VESICLE MEMBRANE PROTEIN VAT-1 HOMOLOG-LIKE"/>
    <property type="match status" value="1"/>
</dbReference>
<dbReference type="EMBL" id="JANPWB010000007">
    <property type="protein sequence ID" value="KAJ1174635.1"/>
    <property type="molecule type" value="Genomic_DNA"/>
</dbReference>
<evidence type="ECO:0000313" key="4">
    <source>
        <dbReference type="EMBL" id="KAJ1174635.1"/>
    </source>
</evidence>
<evidence type="ECO:0000313" key="5">
    <source>
        <dbReference type="Proteomes" id="UP001066276"/>
    </source>
</evidence>
<dbReference type="InterPro" id="IPR013154">
    <property type="entry name" value="ADH-like_N"/>
</dbReference>
<feature type="domain" description="Alcohol dehydrogenase-like N-terminal" evidence="3">
    <location>
        <begin position="23"/>
        <end position="77"/>
    </location>
</feature>
<dbReference type="GO" id="GO:0016491">
    <property type="term" value="F:oxidoreductase activity"/>
    <property type="evidence" value="ECO:0007669"/>
    <property type="project" value="UniProtKB-KW"/>
</dbReference>
<dbReference type="Gene3D" id="3.90.180.10">
    <property type="entry name" value="Medium-chain alcohol dehydrogenases, catalytic domain"/>
    <property type="match status" value="1"/>
</dbReference>
<dbReference type="PANTHER" id="PTHR44054:SF1">
    <property type="entry name" value="SYNAPTIC VESICLE MEMBRANE PROTEIN VAT-1 HOMOLOG"/>
    <property type="match status" value="1"/>
</dbReference>
<reference evidence="4" key="1">
    <citation type="journal article" date="2022" name="bioRxiv">
        <title>Sequencing and chromosome-scale assembly of the giantPleurodeles waltlgenome.</title>
        <authorList>
            <person name="Brown T."/>
            <person name="Elewa A."/>
            <person name="Iarovenko S."/>
            <person name="Subramanian E."/>
            <person name="Araus A.J."/>
            <person name="Petzold A."/>
            <person name="Susuki M."/>
            <person name="Suzuki K.-i.T."/>
            <person name="Hayashi T."/>
            <person name="Toyoda A."/>
            <person name="Oliveira C."/>
            <person name="Osipova E."/>
            <person name="Leigh N.D."/>
            <person name="Simon A."/>
            <person name="Yun M.H."/>
        </authorList>
    </citation>
    <scope>NUCLEOTIDE SEQUENCE</scope>
    <source>
        <strain evidence="4">20211129_DDA</strain>
        <tissue evidence="4">Liver</tissue>
    </source>
</reference>
<dbReference type="SUPFAM" id="SSF50129">
    <property type="entry name" value="GroES-like"/>
    <property type="match status" value="1"/>
</dbReference>
<evidence type="ECO:0000256" key="1">
    <source>
        <dbReference type="ARBA" id="ARBA00023002"/>
    </source>
</evidence>
<dbReference type="Proteomes" id="UP001066276">
    <property type="component" value="Chromosome 4_1"/>
</dbReference>
<accession>A0AAV7TE00</accession>
<dbReference type="AlphaFoldDB" id="A0AAV7TE00"/>
<name>A0AAV7TE00_PLEWA</name>
<dbReference type="Pfam" id="PF08240">
    <property type="entry name" value="ADH_N"/>
    <property type="match status" value="1"/>
</dbReference>